<dbReference type="InterPro" id="IPR050356">
    <property type="entry name" value="SulA_CellDiv_inhibitor"/>
</dbReference>
<sequence>MVTTLATQVAAEHVNACSVPRGGGWRPGARWAKAEVQQAIARLPAHQQPPMRELGRRSEAAPHPFKAMRPDEARSSPLRGGGPPRSGGGGGAPQANRPRPAPSTTLRAVPLPASGEDLVPLVLVHKTGPRVEIAAACRHARALGITRGMALTQARAQTSGLIARDYDPTGDAADLAALATVLARRVSPTVAIDGTAGLLIDITGTEHLHGGEAAMVRRIVRQLAARGFTARIAVATSAAAAHALARYGPAPILHSHDDATSLAPLPVAALALGETQVELLRRLGIDTIGMLADVARGPLARRFGAGTVARLDQALGRLPDPLTPVIPPEPIAITQRFAEPIATAEAIEHWLGTLVPRLTAELAAAGLGARRIEVIADRIDAVPQRIRIGLARPSRDGAHILRLLVRRIGDVEPGYGIDAITLHLRSADRLGPEALGADLASEATPDLAPLVDTLATLGRRLWRVRPVESDVPERSAAPAPPLDAPERTATTLKTDDVRRLDTRVTQHPWHPRWPRPVRLLPRPERIDNVLSVMPDGAPRRFVWRGRTITVARADGPERIAGEWWRRASERDAVRDYFCVEDEAGTRFWLYRRGDGERAETGDLSWFLHGWFG</sequence>
<evidence type="ECO:0000259" key="10">
    <source>
        <dbReference type="Pfam" id="PF20114"/>
    </source>
</evidence>
<evidence type="ECO:0000256" key="2">
    <source>
        <dbReference type="ARBA" id="ARBA00011245"/>
    </source>
</evidence>
<evidence type="ECO:0000256" key="1">
    <source>
        <dbReference type="ARBA" id="ARBA00010945"/>
    </source>
</evidence>
<evidence type="ECO:0000259" key="8">
    <source>
        <dbReference type="Pfam" id="PF00817"/>
    </source>
</evidence>
<evidence type="ECO:0000256" key="4">
    <source>
        <dbReference type="ARBA" id="ARBA00022763"/>
    </source>
</evidence>
<dbReference type="InterPro" id="IPR017961">
    <property type="entry name" value="DNA_pol_Y-fam_little_finger"/>
</dbReference>
<dbReference type="RefSeq" id="WP_380942081.1">
    <property type="nucleotide sequence ID" value="NZ_JBHUFC010000025.1"/>
</dbReference>
<dbReference type="PANTHER" id="PTHR35369:SF2">
    <property type="entry name" value="BLR3025 PROTEIN"/>
    <property type="match status" value="1"/>
</dbReference>
<proteinExistence type="inferred from homology"/>
<dbReference type="EC" id="2.7.7.7" evidence="3"/>
<comment type="subunit">
    <text evidence="2">Monomer.</text>
</comment>
<comment type="function">
    <text evidence="5">Poorly processive, error-prone DNA polymerase involved in untargeted mutagenesis. Copies undamaged DNA at stalled replication forks, which arise in vivo from mismatched or misaligned primer ends. These misaligned primers can be extended by PolIV. Exhibits no 3'-5' exonuclease (proofreading) activity. May be involved in translesional synthesis, in conjunction with the beta clamp from PolIII.</text>
</comment>
<evidence type="ECO:0000313" key="12">
    <source>
        <dbReference type="Proteomes" id="UP001597283"/>
    </source>
</evidence>
<gene>
    <name evidence="11" type="ORF">ACFSC3_19870</name>
</gene>
<feature type="compositionally biased region" description="Gly residues" evidence="7">
    <location>
        <begin position="79"/>
        <end position="92"/>
    </location>
</feature>
<dbReference type="InterPro" id="IPR043128">
    <property type="entry name" value="Rev_trsase/Diguanyl_cyclase"/>
</dbReference>
<feature type="region of interest" description="Disordered" evidence="7">
    <location>
        <begin position="42"/>
        <end position="111"/>
    </location>
</feature>
<feature type="domain" description="DNA polymerase Y-family little finger" evidence="9">
    <location>
        <begin position="331"/>
        <end position="421"/>
    </location>
</feature>
<name>A0ABW4NKH1_9SPHN</name>
<dbReference type="InterPro" id="IPR043502">
    <property type="entry name" value="DNA/RNA_pol_sf"/>
</dbReference>
<dbReference type="InterPro" id="IPR001126">
    <property type="entry name" value="UmuC"/>
</dbReference>
<dbReference type="Pfam" id="PF00817">
    <property type="entry name" value="IMS"/>
    <property type="match status" value="1"/>
</dbReference>
<keyword evidence="4" id="KW-0227">DNA damage</keyword>
<dbReference type="InterPro" id="IPR045443">
    <property type="entry name" value="DUF6504"/>
</dbReference>
<evidence type="ECO:0000313" key="11">
    <source>
        <dbReference type="EMBL" id="MFD1789820.1"/>
    </source>
</evidence>
<reference evidence="12" key="1">
    <citation type="journal article" date="2019" name="Int. J. Syst. Evol. Microbiol.">
        <title>The Global Catalogue of Microorganisms (GCM) 10K type strain sequencing project: providing services to taxonomists for standard genome sequencing and annotation.</title>
        <authorList>
            <consortium name="The Broad Institute Genomics Platform"/>
            <consortium name="The Broad Institute Genome Sequencing Center for Infectious Disease"/>
            <person name="Wu L."/>
            <person name="Ma J."/>
        </authorList>
    </citation>
    <scope>NUCLEOTIDE SEQUENCE [LARGE SCALE GENOMIC DNA]</scope>
    <source>
        <strain evidence="12">Q85</strain>
    </source>
</reference>
<evidence type="ECO:0000256" key="6">
    <source>
        <dbReference type="ARBA" id="ARBA00049244"/>
    </source>
</evidence>
<dbReference type="CDD" id="cd03468">
    <property type="entry name" value="PolY_like"/>
    <property type="match status" value="1"/>
</dbReference>
<dbReference type="Proteomes" id="UP001597283">
    <property type="component" value="Unassembled WGS sequence"/>
</dbReference>
<dbReference type="Pfam" id="PF20114">
    <property type="entry name" value="DUF6504"/>
    <property type="match status" value="1"/>
</dbReference>
<comment type="similarity">
    <text evidence="1">Belongs to the DNA polymerase type-Y family.</text>
</comment>
<evidence type="ECO:0000256" key="5">
    <source>
        <dbReference type="ARBA" id="ARBA00025589"/>
    </source>
</evidence>
<accession>A0ABW4NKH1</accession>
<dbReference type="Gene3D" id="3.30.70.270">
    <property type="match status" value="1"/>
</dbReference>
<feature type="domain" description="UmuC" evidence="8">
    <location>
        <begin position="120"/>
        <end position="242"/>
    </location>
</feature>
<evidence type="ECO:0000256" key="3">
    <source>
        <dbReference type="ARBA" id="ARBA00012417"/>
    </source>
</evidence>
<evidence type="ECO:0000259" key="9">
    <source>
        <dbReference type="Pfam" id="PF11799"/>
    </source>
</evidence>
<dbReference type="Pfam" id="PF11799">
    <property type="entry name" value="IMS_C"/>
    <property type="match status" value="1"/>
</dbReference>
<comment type="catalytic activity">
    <reaction evidence="6">
        <text>DNA(n) + a 2'-deoxyribonucleoside 5'-triphosphate = DNA(n+1) + diphosphate</text>
        <dbReference type="Rhea" id="RHEA:22508"/>
        <dbReference type="Rhea" id="RHEA-COMP:17339"/>
        <dbReference type="Rhea" id="RHEA-COMP:17340"/>
        <dbReference type="ChEBI" id="CHEBI:33019"/>
        <dbReference type="ChEBI" id="CHEBI:61560"/>
        <dbReference type="ChEBI" id="CHEBI:173112"/>
        <dbReference type="EC" id="2.7.7.7"/>
    </reaction>
</comment>
<protein>
    <recommendedName>
        <fullName evidence="3">DNA-directed DNA polymerase</fullName>
        <ecNumber evidence="3">2.7.7.7</ecNumber>
    </recommendedName>
</protein>
<keyword evidence="12" id="KW-1185">Reference proteome</keyword>
<dbReference type="EMBL" id="JBHUFC010000025">
    <property type="protein sequence ID" value="MFD1789820.1"/>
    <property type="molecule type" value="Genomic_DNA"/>
</dbReference>
<dbReference type="PANTHER" id="PTHR35369">
    <property type="entry name" value="BLR3025 PROTEIN-RELATED"/>
    <property type="match status" value="1"/>
</dbReference>
<feature type="domain" description="DUF6504" evidence="10">
    <location>
        <begin position="529"/>
        <end position="607"/>
    </location>
</feature>
<comment type="caution">
    <text evidence="11">The sequence shown here is derived from an EMBL/GenBank/DDBJ whole genome shotgun (WGS) entry which is preliminary data.</text>
</comment>
<organism evidence="11 12">
    <name type="scientific">Sphingomonas floccifaciens</name>
    <dbReference type="NCBI Taxonomy" id="1844115"/>
    <lineage>
        <taxon>Bacteria</taxon>
        <taxon>Pseudomonadati</taxon>
        <taxon>Pseudomonadota</taxon>
        <taxon>Alphaproteobacteria</taxon>
        <taxon>Sphingomonadales</taxon>
        <taxon>Sphingomonadaceae</taxon>
        <taxon>Sphingomonas</taxon>
    </lineage>
</organism>
<feature type="region of interest" description="Disordered" evidence="7">
    <location>
        <begin position="469"/>
        <end position="489"/>
    </location>
</feature>
<evidence type="ECO:0000256" key="7">
    <source>
        <dbReference type="SAM" id="MobiDB-lite"/>
    </source>
</evidence>
<dbReference type="Gene3D" id="3.40.1170.60">
    <property type="match status" value="1"/>
</dbReference>
<dbReference type="SUPFAM" id="SSF56672">
    <property type="entry name" value="DNA/RNA polymerases"/>
    <property type="match status" value="1"/>
</dbReference>